<evidence type="ECO:0000313" key="2">
    <source>
        <dbReference type="WBParaSite" id="RSKR_0000647550.1"/>
    </source>
</evidence>
<dbReference type="WBParaSite" id="RSKR_0000647550.1">
    <property type="protein sequence ID" value="RSKR_0000647550.1"/>
    <property type="gene ID" value="RSKR_0000647550"/>
</dbReference>
<reference evidence="2" key="1">
    <citation type="submission" date="2016-11" db="UniProtKB">
        <authorList>
            <consortium name="WormBaseParasite"/>
        </authorList>
    </citation>
    <scope>IDENTIFICATION</scope>
    <source>
        <strain evidence="2">KR3021</strain>
    </source>
</reference>
<sequence>MLLSTEQHPISEHVAPILADHGKGKLPKVLIFNIIVVIAIFNGFLAICFKFKISSNVTALTLAFPSIAIFLYAFLQKAIRTQEETKLDSRLIRTILAAQNQKTTFLYQ</sequence>
<accession>A0AC35U113</accession>
<dbReference type="Proteomes" id="UP000095286">
    <property type="component" value="Unplaced"/>
</dbReference>
<name>A0AC35U113_9BILA</name>
<organism evidence="1 2">
    <name type="scientific">Rhabditophanes sp. KR3021</name>
    <dbReference type="NCBI Taxonomy" id="114890"/>
    <lineage>
        <taxon>Eukaryota</taxon>
        <taxon>Metazoa</taxon>
        <taxon>Ecdysozoa</taxon>
        <taxon>Nematoda</taxon>
        <taxon>Chromadorea</taxon>
        <taxon>Rhabditida</taxon>
        <taxon>Tylenchina</taxon>
        <taxon>Panagrolaimomorpha</taxon>
        <taxon>Strongyloidoidea</taxon>
        <taxon>Alloionematidae</taxon>
        <taxon>Rhabditophanes</taxon>
    </lineage>
</organism>
<proteinExistence type="predicted"/>
<protein>
    <submittedName>
        <fullName evidence="2">Signal transduction histidine kinase</fullName>
    </submittedName>
</protein>
<evidence type="ECO:0000313" key="1">
    <source>
        <dbReference type="Proteomes" id="UP000095286"/>
    </source>
</evidence>